<evidence type="ECO:0000313" key="1">
    <source>
        <dbReference type="EMBL" id="MBO8452193.1"/>
    </source>
</evidence>
<reference evidence="1" key="2">
    <citation type="journal article" date="2021" name="PeerJ">
        <title>Extensive microbial diversity within the chicken gut microbiome revealed by metagenomics and culture.</title>
        <authorList>
            <person name="Gilroy R."/>
            <person name="Ravi A."/>
            <person name="Getino M."/>
            <person name="Pursley I."/>
            <person name="Horton D.L."/>
            <person name="Alikhan N.F."/>
            <person name="Baker D."/>
            <person name="Gharbi K."/>
            <person name="Hall N."/>
            <person name="Watson M."/>
            <person name="Adriaenssens E.M."/>
            <person name="Foster-Nyarko E."/>
            <person name="Jarju S."/>
            <person name="Secka A."/>
            <person name="Antonio M."/>
            <person name="Oren A."/>
            <person name="Chaudhuri R.R."/>
            <person name="La Ragione R."/>
            <person name="Hildebrand F."/>
            <person name="Pallen M.J."/>
        </authorList>
    </citation>
    <scope>NUCLEOTIDE SEQUENCE</scope>
    <source>
        <strain evidence="1">B1-20833</strain>
    </source>
</reference>
<sequence>MILASCSVREDRIPEPVFLSGEQIDIGSEETLFEIVYANDTVLVAHLLSDLRKLKIYNQRHPGDSYEFLHIGRGPFEVNQCAVKSRADTLYAMSYTPVGIQGVITIPVCRTDDKSAWRYEDISEAADVPMGGDFDVLQGQYIVLGDKYGQPNILSSITRGVDISVTPLSWWPQDKYNGSIISKQALYMNASKIFASGSKIVYACSEGRYVSILDFSSGTPAEKLIYGEFPVYKAAPDGMNAIRSPKSRRGVYAFATDSLIYISPLEYMIEDGRYVPANYKGYPPYYNDRIEVYDWDGDCIATYILDRPFYNFYVRDDDKSLYALTVDRETMYSEIYRYCIGG</sequence>
<dbReference type="SUPFAM" id="SSF82171">
    <property type="entry name" value="DPP6 N-terminal domain-like"/>
    <property type="match status" value="1"/>
</dbReference>
<dbReference type="Proteomes" id="UP000823661">
    <property type="component" value="Unassembled WGS sequence"/>
</dbReference>
<gene>
    <name evidence="1" type="ORF">IAC06_04840</name>
</gene>
<accession>A0A9D9HIH5</accession>
<protein>
    <submittedName>
        <fullName evidence="1">Uncharacterized protein</fullName>
    </submittedName>
</protein>
<comment type="caution">
    <text evidence="1">The sequence shown here is derived from an EMBL/GenBank/DDBJ whole genome shotgun (WGS) entry which is preliminary data.</text>
</comment>
<organism evidence="1 2">
    <name type="scientific">Candidatus Cryptobacteroides intestinavium</name>
    <dbReference type="NCBI Taxonomy" id="2840766"/>
    <lineage>
        <taxon>Bacteria</taxon>
        <taxon>Pseudomonadati</taxon>
        <taxon>Bacteroidota</taxon>
        <taxon>Bacteroidia</taxon>
        <taxon>Bacteroidales</taxon>
        <taxon>Candidatus Cryptobacteroides</taxon>
    </lineage>
</organism>
<evidence type="ECO:0000313" key="2">
    <source>
        <dbReference type="Proteomes" id="UP000823661"/>
    </source>
</evidence>
<name>A0A9D9HIH5_9BACT</name>
<reference evidence="1" key="1">
    <citation type="submission" date="2020-10" db="EMBL/GenBank/DDBJ databases">
        <authorList>
            <person name="Gilroy R."/>
        </authorList>
    </citation>
    <scope>NUCLEOTIDE SEQUENCE</scope>
    <source>
        <strain evidence="1">B1-20833</strain>
    </source>
</reference>
<proteinExistence type="predicted"/>
<dbReference type="EMBL" id="JADIMI010000046">
    <property type="protein sequence ID" value="MBO8452193.1"/>
    <property type="molecule type" value="Genomic_DNA"/>
</dbReference>
<dbReference type="AlphaFoldDB" id="A0A9D9HIH5"/>